<evidence type="ECO:0000256" key="3">
    <source>
        <dbReference type="ARBA" id="ARBA00023326"/>
    </source>
</evidence>
<dbReference type="GO" id="GO:0000272">
    <property type="term" value="P:polysaccharide catabolic process"/>
    <property type="evidence" value="ECO:0007669"/>
    <property type="project" value="UniProtKB-KW"/>
</dbReference>
<evidence type="ECO:0000256" key="2">
    <source>
        <dbReference type="ARBA" id="ARBA00023277"/>
    </source>
</evidence>
<keyword evidence="6" id="KW-1185">Reference proteome</keyword>
<dbReference type="InterPro" id="IPR017853">
    <property type="entry name" value="GH"/>
</dbReference>
<protein>
    <recommendedName>
        <fullName evidence="4">Beta-amylase</fullName>
        <ecNumber evidence="4">3.2.1.2</ecNumber>
    </recommendedName>
</protein>
<accession>A0A3S3NB86</accession>
<dbReference type="Pfam" id="PF01373">
    <property type="entry name" value="Glyco_hydro_14"/>
    <property type="match status" value="1"/>
</dbReference>
<dbReference type="PANTHER" id="PTHR31352">
    <property type="entry name" value="BETA-AMYLASE 1, CHLOROPLASTIC"/>
    <property type="match status" value="1"/>
</dbReference>
<comment type="catalytic activity">
    <reaction evidence="4">
        <text>Hydrolysis of (1-&gt;4)-alpha-D-glucosidic linkages in polysaccharides so as to remove successive maltose units from the non-reducing ends of the chains.</text>
        <dbReference type="EC" id="3.2.1.2"/>
    </reaction>
</comment>
<dbReference type="InterPro" id="IPR001554">
    <property type="entry name" value="Glyco_hydro_14"/>
</dbReference>
<keyword evidence="2 4" id="KW-0119">Carbohydrate metabolism</keyword>
<gene>
    <name evidence="5" type="ORF">CKAN_02091300</name>
</gene>
<proteinExistence type="inferred from homology"/>
<evidence type="ECO:0000313" key="5">
    <source>
        <dbReference type="EMBL" id="RWR91741.1"/>
    </source>
</evidence>
<name>A0A3S3NB86_9MAGN</name>
<dbReference type="SUPFAM" id="SSF51445">
    <property type="entry name" value="(Trans)glycosidases"/>
    <property type="match status" value="1"/>
</dbReference>
<dbReference type="PANTHER" id="PTHR31352:SF47">
    <property type="entry name" value="BETA-AMYLASE 7"/>
    <property type="match status" value="1"/>
</dbReference>
<reference evidence="5 6" key="1">
    <citation type="journal article" date="2019" name="Nat. Plants">
        <title>Stout camphor tree genome fills gaps in understanding of flowering plant genome evolution.</title>
        <authorList>
            <person name="Chaw S.M."/>
            <person name="Liu Y.C."/>
            <person name="Wu Y.W."/>
            <person name="Wang H.Y."/>
            <person name="Lin C.I."/>
            <person name="Wu C.S."/>
            <person name="Ke H.M."/>
            <person name="Chang L.Y."/>
            <person name="Hsu C.Y."/>
            <person name="Yang H.T."/>
            <person name="Sudianto E."/>
            <person name="Hsu M.H."/>
            <person name="Wu K.P."/>
            <person name="Wang L.N."/>
            <person name="Leebens-Mack J.H."/>
            <person name="Tsai I.J."/>
        </authorList>
    </citation>
    <scope>NUCLEOTIDE SEQUENCE [LARGE SCALE GENOMIC DNA]</scope>
    <source>
        <strain evidence="6">cv. Chaw 1501</strain>
        <tissue evidence="5">Young leaves</tissue>
    </source>
</reference>
<comment type="similarity">
    <text evidence="1 4">Belongs to the glycosyl hydrolase 14 family.</text>
</comment>
<evidence type="ECO:0000256" key="1">
    <source>
        <dbReference type="ARBA" id="ARBA00005652"/>
    </source>
</evidence>
<keyword evidence="4" id="KW-0378">Hydrolase</keyword>
<keyword evidence="3 4" id="KW-0624">Polysaccharide degradation</keyword>
<dbReference type="OrthoDB" id="1713453at2759"/>
<dbReference type="Proteomes" id="UP000283530">
    <property type="component" value="Unassembled WGS sequence"/>
</dbReference>
<dbReference type="EC" id="3.2.1.2" evidence="4"/>
<dbReference type="EMBL" id="QPKB01000009">
    <property type="protein sequence ID" value="RWR91741.1"/>
    <property type="molecule type" value="Genomic_DNA"/>
</dbReference>
<dbReference type="STRING" id="337451.A0A3S3NB86"/>
<sequence>MKLVPKTELIVKRNLEKYEIALSSGDEKYGFSPLVAGASPWPENFIDLTIGFSNLQLQHVVMSFHDCGGNVNYNVCIPLPHWVTEIGQSNSDIYFTDREGKRNPECLTWGIEKERVLRGRIAVEVYGIHWWYKTASHATELAAGFYNPCNRDGYASIAAMLKKHEATLKSRCVELRTLGQHEGFPEELADPEGLVLNAAWDVRIPVASENALPCHDRDGYNKILENAKPMNNPDGRHLSAFTYLRLSLTLMERHNFSEFERFVKRMHGEAVLDLQV</sequence>
<organism evidence="5 6">
    <name type="scientific">Cinnamomum micranthum f. kanehirae</name>
    <dbReference type="NCBI Taxonomy" id="337451"/>
    <lineage>
        <taxon>Eukaryota</taxon>
        <taxon>Viridiplantae</taxon>
        <taxon>Streptophyta</taxon>
        <taxon>Embryophyta</taxon>
        <taxon>Tracheophyta</taxon>
        <taxon>Spermatophyta</taxon>
        <taxon>Magnoliopsida</taxon>
        <taxon>Magnoliidae</taxon>
        <taxon>Laurales</taxon>
        <taxon>Lauraceae</taxon>
        <taxon>Cinnamomum</taxon>
    </lineage>
</organism>
<dbReference type="Gene3D" id="3.20.20.80">
    <property type="entry name" value="Glycosidases"/>
    <property type="match status" value="2"/>
</dbReference>
<keyword evidence="4" id="KW-0326">Glycosidase</keyword>
<evidence type="ECO:0000313" key="6">
    <source>
        <dbReference type="Proteomes" id="UP000283530"/>
    </source>
</evidence>
<dbReference type="AlphaFoldDB" id="A0A3S3NB86"/>
<evidence type="ECO:0000256" key="4">
    <source>
        <dbReference type="RuleBase" id="RU000509"/>
    </source>
</evidence>
<comment type="caution">
    <text evidence="5">The sequence shown here is derived from an EMBL/GenBank/DDBJ whole genome shotgun (WGS) entry which is preliminary data.</text>
</comment>
<dbReference type="GO" id="GO:0016161">
    <property type="term" value="F:beta-amylase activity"/>
    <property type="evidence" value="ECO:0007669"/>
    <property type="project" value="UniProtKB-EC"/>
</dbReference>